<dbReference type="OrthoDB" id="3783029at2"/>
<evidence type="ECO:0000256" key="3">
    <source>
        <dbReference type="SAM" id="SignalP"/>
    </source>
</evidence>
<feature type="region of interest" description="Disordered" evidence="1">
    <location>
        <begin position="32"/>
        <end position="52"/>
    </location>
</feature>
<organism evidence="4 5">
    <name type="scientific">Luteimicrobium xylanilyticum</name>
    <dbReference type="NCBI Taxonomy" id="1133546"/>
    <lineage>
        <taxon>Bacteria</taxon>
        <taxon>Bacillati</taxon>
        <taxon>Actinomycetota</taxon>
        <taxon>Actinomycetes</taxon>
        <taxon>Micrococcales</taxon>
        <taxon>Luteimicrobium</taxon>
    </lineage>
</organism>
<keyword evidence="2" id="KW-0472">Membrane</keyword>
<reference evidence="4 5" key="1">
    <citation type="submission" date="2019-10" db="EMBL/GenBank/DDBJ databases">
        <title>Genome sequence of Luteimicrobium xylanilyticum HY-24.</title>
        <authorList>
            <person name="Kim D.Y."/>
            <person name="Park H.-Y."/>
        </authorList>
    </citation>
    <scope>NUCLEOTIDE SEQUENCE [LARGE SCALE GENOMIC DNA]</scope>
    <source>
        <strain evidence="4 5">HY-24</strain>
    </source>
</reference>
<feature type="compositionally biased region" description="Low complexity" evidence="1">
    <location>
        <begin position="147"/>
        <end position="210"/>
    </location>
</feature>
<dbReference type="EMBL" id="CP045529">
    <property type="protein sequence ID" value="QFU99018.1"/>
    <property type="molecule type" value="Genomic_DNA"/>
</dbReference>
<name>A0A5P9QC45_9MICO</name>
<protein>
    <submittedName>
        <fullName evidence="4">Nucleoporin NSP1</fullName>
    </submittedName>
</protein>
<evidence type="ECO:0000256" key="1">
    <source>
        <dbReference type="SAM" id="MobiDB-lite"/>
    </source>
</evidence>
<feature type="signal peptide" evidence="3">
    <location>
        <begin position="1"/>
        <end position="30"/>
    </location>
</feature>
<dbReference type="Proteomes" id="UP000326702">
    <property type="component" value="Chromosome"/>
</dbReference>
<keyword evidence="3" id="KW-0732">Signal</keyword>
<sequence length="294" mass="29713">MTAARRHLRIATALAGLTLLGIVSAPSALATATHHTGPDDQGQRTSSGHDWTYDAPTCGHGVTVRYPSDLPAGQANDVNVEVKNLDTGEKKTFNFHHDKGTWSGTRHFNPTEREDWPGWTHFAYTWVQVGGTNYHWQDSVGCRCGATSTPTPDQDSTPRTTPTRTTGTTHPATSAPGSTSPATTTAAPEASPTATGTATHAAPSAATTPAAAQVAKATPAATNSATASPTTVVLAAGGTATTAATAAASTSADAAAGASPDLAETGAPVLPYVVGAALLVAAGGTLLVVRRRSA</sequence>
<feature type="region of interest" description="Disordered" evidence="1">
    <location>
        <begin position="146"/>
        <end position="210"/>
    </location>
</feature>
<keyword evidence="2" id="KW-1133">Transmembrane helix</keyword>
<dbReference type="AlphaFoldDB" id="A0A5P9QC45"/>
<proteinExistence type="predicted"/>
<feature type="chain" id="PRO_5025043020" evidence="3">
    <location>
        <begin position="31"/>
        <end position="294"/>
    </location>
</feature>
<evidence type="ECO:0000313" key="5">
    <source>
        <dbReference type="Proteomes" id="UP000326702"/>
    </source>
</evidence>
<keyword evidence="2" id="KW-0812">Transmembrane</keyword>
<evidence type="ECO:0000313" key="4">
    <source>
        <dbReference type="EMBL" id="QFU99018.1"/>
    </source>
</evidence>
<evidence type="ECO:0000256" key="2">
    <source>
        <dbReference type="SAM" id="Phobius"/>
    </source>
</evidence>
<dbReference type="RefSeq" id="WP_153022386.1">
    <property type="nucleotide sequence ID" value="NZ_BAABIH010000004.1"/>
</dbReference>
<accession>A0A5P9QC45</accession>
<dbReference type="KEGG" id="lxl:KDY119_02544"/>
<keyword evidence="5" id="KW-1185">Reference proteome</keyword>
<gene>
    <name evidence="4" type="ORF">KDY119_02544</name>
</gene>
<feature type="transmembrane region" description="Helical" evidence="2">
    <location>
        <begin position="269"/>
        <end position="289"/>
    </location>
</feature>